<feature type="compositionally biased region" description="Basic and acidic residues" evidence="6">
    <location>
        <begin position="44"/>
        <end position="61"/>
    </location>
</feature>
<dbReference type="PANTHER" id="PTHR46481:SF10">
    <property type="entry name" value="ZINC FINGER BED DOMAIN-CONTAINING PROTEIN 39"/>
    <property type="match status" value="1"/>
</dbReference>
<evidence type="ECO:0000256" key="4">
    <source>
        <dbReference type="ARBA" id="ARBA00022833"/>
    </source>
</evidence>
<dbReference type="OrthoDB" id="3236755at2759"/>
<feature type="domain" description="DUF659" evidence="7">
    <location>
        <begin position="164"/>
        <end position="312"/>
    </location>
</feature>
<dbReference type="EMBL" id="PQFF01000419">
    <property type="protein sequence ID" value="RHZ51352.1"/>
    <property type="molecule type" value="Genomic_DNA"/>
</dbReference>
<feature type="region of interest" description="Disordered" evidence="6">
    <location>
        <begin position="1"/>
        <end position="61"/>
    </location>
</feature>
<protein>
    <recommendedName>
        <fullName evidence="7">DUF659 domain-containing protein</fullName>
    </recommendedName>
</protein>
<dbReference type="InterPro" id="IPR012337">
    <property type="entry name" value="RNaseH-like_sf"/>
</dbReference>
<reference evidence="8 9" key="1">
    <citation type="submission" date="2018-08" db="EMBL/GenBank/DDBJ databases">
        <title>Genome and evolution of the arbuscular mycorrhizal fungus Diversispora epigaea (formerly Glomus versiforme) and its bacterial endosymbionts.</title>
        <authorList>
            <person name="Sun X."/>
            <person name="Fei Z."/>
            <person name="Harrison M."/>
        </authorList>
    </citation>
    <scope>NUCLEOTIDE SEQUENCE [LARGE SCALE GENOMIC DNA]</scope>
    <source>
        <strain evidence="8 9">IT104</strain>
    </source>
</reference>
<dbReference type="Pfam" id="PF04937">
    <property type="entry name" value="DUF659"/>
    <property type="match status" value="1"/>
</dbReference>
<evidence type="ECO:0000256" key="1">
    <source>
        <dbReference type="ARBA" id="ARBA00004123"/>
    </source>
</evidence>
<dbReference type="GO" id="GO:0008270">
    <property type="term" value="F:zinc ion binding"/>
    <property type="evidence" value="ECO:0007669"/>
    <property type="project" value="UniProtKB-KW"/>
</dbReference>
<accession>A0A397GK48</accession>
<comment type="subcellular location">
    <subcellularLocation>
        <location evidence="1">Nucleus</location>
    </subcellularLocation>
</comment>
<dbReference type="Proteomes" id="UP000266861">
    <property type="component" value="Unassembled WGS sequence"/>
</dbReference>
<keyword evidence="4" id="KW-0862">Zinc</keyword>
<comment type="caution">
    <text evidence="8">The sequence shown here is derived from an EMBL/GenBank/DDBJ whole genome shotgun (WGS) entry which is preliminary data.</text>
</comment>
<gene>
    <name evidence="8" type="ORF">Glove_480g14</name>
</gene>
<dbReference type="PANTHER" id="PTHR46481">
    <property type="entry name" value="ZINC FINGER BED DOMAIN-CONTAINING PROTEIN 4"/>
    <property type="match status" value="1"/>
</dbReference>
<keyword evidence="2" id="KW-0479">Metal-binding</keyword>
<evidence type="ECO:0000259" key="7">
    <source>
        <dbReference type="Pfam" id="PF04937"/>
    </source>
</evidence>
<keyword evidence="9" id="KW-1185">Reference proteome</keyword>
<dbReference type="InterPro" id="IPR007021">
    <property type="entry name" value="DUF659"/>
</dbReference>
<dbReference type="AlphaFoldDB" id="A0A397GK48"/>
<keyword evidence="3" id="KW-0863">Zinc-finger</keyword>
<evidence type="ECO:0000313" key="9">
    <source>
        <dbReference type="Proteomes" id="UP000266861"/>
    </source>
</evidence>
<dbReference type="STRING" id="1348612.A0A397GK48"/>
<evidence type="ECO:0000313" key="8">
    <source>
        <dbReference type="EMBL" id="RHZ51352.1"/>
    </source>
</evidence>
<feature type="compositionally biased region" description="Low complexity" evidence="6">
    <location>
        <begin position="1"/>
        <end position="41"/>
    </location>
</feature>
<organism evidence="8 9">
    <name type="scientific">Diversispora epigaea</name>
    <dbReference type="NCBI Taxonomy" id="1348612"/>
    <lineage>
        <taxon>Eukaryota</taxon>
        <taxon>Fungi</taxon>
        <taxon>Fungi incertae sedis</taxon>
        <taxon>Mucoromycota</taxon>
        <taxon>Glomeromycotina</taxon>
        <taxon>Glomeromycetes</taxon>
        <taxon>Diversisporales</taxon>
        <taxon>Diversisporaceae</taxon>
        <taxon>Diversispora</taxon>
    </lineage>
</organism>
<dbReference type="SUPFAM" id="SSF53098">
    <property type="entry name" value="Ribonuclease H-like"/>
    <property type="match status" value="2"/>
</dbReference>
<dbReference type="GO" id="GO:0005634">
    <property type="term" value="C:nucleus"/>
    <property type="evidence" value="ECO:0007669"/>
    <property type="project" value="UniProtKB-SubCell"/>
</dbReference>
<evidence type="ECO:0000256" key="3">
    <source>
        <dbReference type="ARBA" id="ARBA00022771"/>
    </source>
</evidence>
<sequence>MENLQSNNDLDSSYISDSDDISPISHDSNDISLTNNSSIIESNDDNHVQEKPKLNKGGPKADEAHLANECLQCPENIRKYWQEKLISEKNNYKRSTRNNIIPPLGQQSINDHFNSNKELPPAINKRIDHSLIKAWIMAEIPFEVIENPFIIDLFHELNPGFTPPSRFTLSGRLLDQEISRINLKIDKKLETSNNLTLTLDGWTSKRNESLYNYIISTPSRKEYLIALKNYSSRSQTGKFLANEISTIVENIGSEKFAAVVTDAGSACRVARKKTQEMYSHIWDIRCAAHSLNLIAADLVKLDEIKQHISDCGKIIKFFNNSHQANSILRQGLIEMKIKSEGSLHMTTDSILRAKPVFDWILTEHPNIITNLEVINLIKNDNFFIICNQIRSVWIPIKMCINVLESNTATLANCFIYMIKLTIAIYRLSNLNPFKTPAIRIFNQRYMEFQHPAYLLCYFLHPLYRAKPVFDWILTEHPNIITNLEVINLIKNDNFFIICNQIRSVWIPIKMCINVLESNTATLANCFIYMIKLTIAIYRLSNLNPFKTPAIRIFNQRYMEFQHPAYLLCYFLHPLYRGRGLHNGKGFREVALIASKMWHNLNYNEQECKELIAQLRRFDFKLDPYDLPYVDDFDTPEIWWGSIRTHFSELALRLFGIIVSQANCERNFSTLRWMIGDYRTRLNVQKLEGMSKIRAYYMTNIKKELIYYGKELNMGDLKDVTNDCSIGNIVNLDNLDEEELSNNFNNNSEITSDRLVLEDIIDLSAPIFDNENINFENNKNNVNTNSPNFDYDPEQLVVSFLQEEM</sequence>
<dbReference type="InterPro" id="IPR052035">
    <property type="entry name" value="ZnF_BED_domain_contain"/>
</dbReference>
<evidence type="ECO:0000256" key="5">
    <source>
        <dbReference type="ARBA" id="ARBA00023242"/>
    </source>
</evidence>
<name>A0A397GK48_9GLOM</name>
<evidence type="ECO:0000256" key="6">
    <source>
        <dbReference type="SAM" id="MobiDB-lite"/>
    </source>
</evidence>
<proteinExistence type="predicted"/>
<keyword evidence="5" id="KW-0539">Nucleus</keyword>
<evidence type="ECO:0000256" key="2">
    <source>
        <dbReference type="ARBA" id="ARBA00022723"/>
    </source>
</evidence>